<keyword evidence="5" id="KW-0255">Endonuclease</keyword>
<dbReference type="GO" id="GO:0006508">
    <property type="term" value="P:proteolysis"/>
    <property type="evidence" value="ECO:0007669"/>
    <property type="project" value="UniProtKB-KW"/>
</dbReference>
<dbReference type="InterPro" id="IPR043128">
    <property type="entry name" value="Rev_trsase/Diguanyl_cyclase"/>
</dbReference>
<reference evidence="10" key="1">
    <citation type="journal article" date="2017" name="Nature">
        <title>The sunflower genome provides insights into oil metabolism, flowering and Asterid evolution.</title>
        <authorList>
            <person name="Badouin H."/>
            <person name="Gouzy J."/>
            <person name="Grassa C.J."/>
            <person name="Murat F."/>
            <person name="Staton S.E."/>
            <person name="Cottret L."/>
            <person name="Lelandais-Briere C."/>
            <person name="Owens G.L."/>
            <person name="Carrere S."/>
            <person name="Mayjonade B."/>
            <person name="Legrand L."/>
            <person name="Gill N."/>
            <person name="Kane N.C."/>
            <person name="Bowers J.E."/>
            <person name="Hubner S."/>
            <person name="Bellec A."/>
            <person name="Berard A."/>
            <person name="Berges H."/>
            <person name="Blanchet N."/>
            <person name="Boniface M.C."/>
            <person name="Brunel D."/>
            <person name="Catrice O."/>
            <person name="Chaidir N."/>
            <person name="Claudel C."/>
            <person name="Donnadieu C."/>
            <person name="Faraut T."/>
            <person name="Fievet G."/>
            <person name="Helmstetter N."/>
            <person name="King M."/>
            <person name="Knapp S.J."/>
            <person name="Lai Z."/>
            <person name="Le Paslier M.C."/>
            <person name="Lippi Y."/>
            <person name="Lorenzon L."/>
            <person name="Mandel J.R."/>
            <person name="Marage G."/>
            <person name="Marchand G."/>
            <person name="Marquand E."/>
            <person name="Bret-Mestries E."/>
            <person name="Morien E."/>
            <person name="Nambeesan S."/>
            <person name="Nguyen T."/>
            <person name="Pegot-Espagnet P."/>
            <person name="Pouilly N."/>
            <person name="Raftis F."/>
            <person name="Sallet E."/>
            <person name="Schiex T."/>
            <person name="Thomas J."/>
            <person name="Vandecasteele C."/>
            <person name="Vares D."/>
            <person name="Vear F."/>
            <person name="Vautrin S."/>
            <person name="Crespi M."/>
            <person name="Mangin B."/>
            <person name="Burke J.M."/>
            <person name="Salse J."/>
            <person name="Munos S."/>
            <person name="Vincourt P."/>
            <person name="Rieseberg L.H."/>
            <person name="Langlade N.B."/>
        </authorList>
    </citation>
    <scope>NUCLEOTIDE SEQUENCE [LARGE SCALE GENOMIC DNA]</scope>
    <source>
        <strain evidence="10">cv. SF193</strain>
    </source>
</reference>
<evidence type="ECO:0000256" key="1">
    <source>
        <dbReference type="ARBA" id="ARBA00022670"/>
    </source>
</evidence>
<dbReference type="GO" id="GO:0008233">
    <property type="term" value="F:peptidase activity"/>
    <property type="evidence" value="ECO:0007669"/>
    <property type="project" value="UniProtKB-KW"/>
</dbReference>
<keyword evidence="6" id="KW-0378">Hydrolase</keyword>
<keyword evidence="7 9" id="KW-0695">RNA-directed DNA polymerase</keyword>
<dbReference type="InterPro" id="IPR041577">
    <property type="entry name" value="RT_RNaseH_2"/>
</dbReference>
<organism evidence="9 10">
    <name type="scientific">Helianthus annuus</name>
    <name type="common">Common sunflower</name>
    <dbReference type="NCBI Taxonomy" id="4232"/>
    <lineage>
        <taxon>Eukaryota</taxon>
        <taxon>Viridiplantae</taxon>
        <taxon>Streptophyta</taxon>
        <taxon>Embryophyta</taxon>
        <taxon>Tracheophyta</taxon>
        <taxon>Spermatophyta</taxon>
        <taxon>Magnoliopsida</taxon>
        <taxon>eudicotyledons</taxon>
        <taxon>Gunneridae</taxon>
        <taxon>Pentapetalae</taxon>
        <taxon>asterids</taxon>
        <taxon>campanulids</taxon>
        <taxon>Asterales</taxon>
        <taxon>Asteraceae</taxon>
        <taxon>Asteroideae</taxon>
        <taxon>Heliantheae alliance</taxon>
        <taxon>Heliantheae</taxon>
        <taxon>Helianthus</taxon>
    </lineage>
</organism>
<evidence type="ECO:0000313" key="10">
    <source>
        <dbReference type="Proteomes" id="UP000215914"/>
    </source>
</evidence>
<dbReference type="Pfam" id="PF17919">
    <property type="entry name" value="RT_RNaseH_2"/>
    <property type="match status" value="1"/>
</dbReference>
<dbReference type="PANTHER" id="PTHR33064">
    <property type="entry name" value="POL PROTEIN"/>
    <property type="match status" value="1"/>
</dbReference>
<dbReference type="STRING" id="4232.A0A251T983"/>
<dbReference type="PANTHER" id="PTHR33064:SF37">
    <property type="entry name" value="RIBONUCLEASE H"/>
    <property type="match status" value="1"/>
</dbReference>
<keyword evidence="10" id="KW-1185">Reference proteome</keyword>
<dbReference type="Gene3D" id="3.10.10.10">
    <property type="entry name" value="HIV Type 1 Reverse Transcriptase, subunit A, domain 1"/>
    <property type="match status" value="1"/>
</dbReference>
<gene>
    <name evidence="9" type="ORF">HannXRQ_Chr11g0333641</name>
</gene>
<dbReference type="CDD" id="cd01647">
    <property type="entry name" value="RT_LTR"/>
    <property type="match status" value="1"/>
</dbReference>
<dbReference type="EMBL" id="CM007900">
    <property type="protein sequence ID" value="OTG07720.1"/>
    <property type="molecule type" value="Genomic_DNA"/>
</dbReference>
<keyword evidence="3" id="KW-0548">Nucleotidyltransferase</keyword>
<dbReference type="Pfam" id="PF00078">
    <property type="entry name" value="RVT_1"/>
    <property type="match status" value="1"/>
</dbReference>
<dbReference type="AlphaFoldDB" id="A0A251T983"/>
<dbReference type="PROSITE" id="PS50878">
    <property type="entry name" value="RT_POL"/>
    <property type="match status" value="1"/>
</dbReference>
<protein>
    <submittedName>
        <fullName evidence="9">Putative reverse transcriptase domain-containing protein</fullName>
    </submittedName>
</protein>
<dbReference type="InParanoid" id="A0A251T983"/>
<keyword evidence="4" id="KW-0540">Nuclease</keyword>
<evidence type="ECO:0000256" key="2">
    <source>
        <dbReference type="ARBA" id="ARBA00022679"/>
    </source>
</evidence>
<keyword evidence="2" id="KW-0808">Transferase</keyword>
<keyword evidence="1" id="KW-0645">Protease</keyword>
<dbReference type="InterPro" id="IPR051320">
    <property type="entry name" value="Viral_Replic_Matur_Polypro"/>
</dbReference>
<evidence type="ECO:0000256" key="4">
    <source>
        <dbReference type="ARBA" id="ARBA00022722"/>
    </source>
</evidence>
<dbReference type="Proteomes" id="UP000215914">
    <property type="component" value="Chromosome 11"/>
</dbReference>
<dbReference type="GO" id="GO:0004519">
    <property type="term" value="F:endonuclease activity"/>
    <property type="evidence" value="ECO:0007669"/>
    <property type="project" value="UniProtKB-KW"/>
</dbReference>
<evidence type="ECO:0000256" key="6">
    <source>
        <dbReference type="ARBA" id="ARBA00022801"/>
    </source>
</evidence>
<dbReference type="InterPro" id="IPR000477">
    <property type="entry name" value="RT_dom"/>
</dbReference>
<dbReference type="Gene3D" id="3.30.70.270">
    <property type="match status" value="2"/>
</dbReference>
<evidence type="ECO:0000313" key="9">
    <source>
        <dbReference type="EMBL" id="OTG07720.1"/>
    </source>
</evidence>
<accession>A0A251T983</accession>
<dbReference type="OMA" id="NIIHKNG"/>
<proteinExistence type="predicted"/>
<evidence type="ECO:0000256" key="7">
    <source>
        <dbReference type="ARBA" id="ARBA00022918"/>
    </source>
</evidence>
<sequence>MKSGFWQVQIAEEDRYKTGFNVPFGHYEWNVMPFGLKNAPSEFQNIMNDIILPLGNYAIVYIDDVSIFSNSLDQHFKHLNAFYNIIHKNGLVVSPSKMSLFQTEIRFLGHNIIQGTIKPINRSLEFSNKFPNEIKDKKQLQRFLGCLNYIQDFFKDLGIICKPLYDRLKKNTKPWTQEHTNIVKYIKDKIKCLPCLHIPHPNAKLIVETDASDLGFGGILKQELNNKENLVRYYSGAWNDTQKNYSTIKKEILSIVLCIKKFEDDLYTKPFLLRIDCLSAKYILEKDIKNLISK</sequence>
<evidence type="ECO:0000256" key="5">
    <source>
        <dbReference type="ARBA" id="ARBA00022759"/>
    </source>
</evidence>
<name>A0A251T983_HELAN</name>
<feature type="domain" description="Reverse transcriptase" evidence="8">
    <location>
        <begin position="1"/>
        <end position="112"/>
    </location>
</feature>
<dbReference type="FunFam" id="3.10.10.10:FF:000007">
    <property type="entry name" value="Retrovirus-related Pol polyprotein from transposon 17.6-like Protein"/>
    <property type="match status" value="1"/>
</dbReference>
<evidence type="ECO:0000259" key="8">
    <source>
        <dbReference type="PROSITE" id="PS50878"/>
    </source>
</evidence>
<dbReference type="InterPro" id="IPR043502">
    <property type="entry name" value="DNA/RNA_pol_sf"/>
</dbReference>
<evidence type="ECO:0000256" key="3">
    <source>
        <dbReference type="ARBA" id="ARBA00022695"/>
    </source>
</evidence>
<dbReference type="SUPFAM" id="SSF56672">
    <property type="entry name" value="DNA/RNA polymerases"/>
    <property type="match status" value="1"/>
</dbReference>
<dbReference type="GO" id="GO:0003964">
    <property type="term" value="F:RNA-directed DNA polymerase activity"/>
    <property type="evidence" value="ECO:0007669"/>
    <property type="project" value="UniProtKB-KW"/>
</dbReference>